<keyword evidence="3" id="KW-1185">Reference proteome</keyword>
<protein>
    <submittedName>
        <fullName evidence="2">Uncharacterized protein</fullName>
    </submittedName>
</protein>
<gene>
    <name evidence="2" type="ORF">BDP81DRAFT_15837</name>
</gene>
<accession>A0AAJ0A445</accession>
<evidence type="ECO:0000313" key="2">
    <source>
        <dbReference type="EMBL" id="KAK1656128.1"/>
    </source>
</evidence>
<dbReference type="RefSeq" id="XP_060452172.1">
    <property type="nucleotide sequence ID" value="XM_060581985.1"/>
</dbReference>
<feature type="compositionally biased region" description="Basic and acidic residues" evidence="1">
    <location>
        <begin position="7"/>
        <end position="18"/>
    </location>
</feature>
<organism evidence="2 3">
    <name type="scientific">Colletotrichum phormii</name>
    <dbReference type="NCBI Taxonomy" id="359342"/>
    <lineage>
        <taxon>Eukaryota</taxon>
        <taxon>Fungi</taxon>
        <taxon>Dikarya</taxon>
        <taxon>Ascomycota</taxon>
        <taxon>Pezizomycotina</taxon>
        <taxon>Sordariomycetes</taxon>
        <taxon>Hypocreomycetidae</taxon>
        <taxon>Glomerellales</taxon>
        <taxon>Glomerellaceae</taxon>
        <taxon>Colletotrichum</taxon>
        <taxon>Colletotrichum acutatum species complex</taxon>
    </lineage>
</organism>
<sequence>MAWNKLDQSRRRLRREQPLGDGRCQSQNSRAEDLMQAVRGERELEKSSKLQAQAPEQKARQTPRLLGIKGWDECMERNGNGYLTLHSPPQGHSVAFGLVGGDGKFGHHLGRLGRVGTEAEIPKRPSGTGGQAMKQVGTQLMIEQFGALGREQADSRQRTERTLRIATLEQNT</sequence>
<dbReference type="EMBL" id="JAHMHQ010000001">
    <property type="protein sequence ID" value="KAK1656128.1"/>
    <property type="molecule type" value="Genomic_DNA"/>
</dbReference>
<dbReference type="Proteomes" id="UP001243989">
    <property type="component" value="Unassembled WGS sequence"/>
</dbReference>
<reference evidence="2" key="1">
    <citation type="submission" date="2021-06" db="EMBL/GenBank/DDBJ databases">
        <title>Comparative genomics, transcriptomics and evolutionary studies reveal genomic signatures of adaptation to plant cell wall in hemibiotrophic fungi.</title>
        <authorList>
            <consortium name="DOE Joint Genome Institute"/>
            <person name="Baroncelli R."/>
            <person name="Diaz J.F."/>
            <person name="Benocci T."/>
            <person name="Peng M."/>
            <person name="Battaglia E."/>
            <person name="Haridas S."/>
            <person name="Andreopoulos W."/>
            <person name="Labutti K."/>
            <person name="Pangilinan J."/>
            <person name="Floch G.L."/>
            <person name="Makela M.R."/>
            <person name="Henrissat B."/>
            <person name="Grigoriev I.V."/>
            <person name="Crouch J.A."/>
            <person name="De Vries R.P."/>
            <person name="Sukno S.A."/>
            <person name="Thon M.R."/>
        </authorList>
    </citation>
    <scope>NUCLEOTIDE SEQUENCE</scope>
    <source>
        <strain evidence="2">CBS 102054</strain>
    </source>
</reference>
<evidence type="ECO:0000313" key="3">
    <source>
        <dbReference type="Proteomes" id="UP001243989"/>
    </source>
</evidence>
<proteinExistence type="predicted"/>
<name>A0AAJ0A445_9PEZI</name>
<dbReference type="AlphaFoldDB" id="A0AAJ0A445"/>
<feature type="region of interest" description="Disordered" evidence="1">
    <location>
        <begin position="1"/>
        <end position="61"/>
    </location>
</feature>
<feature type="compositionally biased region" description="Basic and acidic residues" evidence="1">
    <location>
        <begin position="39"/>
        <end position="48"/>
    </location>
</feature>
<evidence type="ECO:0000256" key="1">
    <source>
        <dbReference type="SAM" id="MobiDB-lite"/>
    </source>
</evidence>
<comment type="caution">
    <text evidence="2">The sequence shown here is derived from an EMBL/GenBank/DDBJ whole genome shotgun (WGS) entry which is preliminary data.</text>
</comment>
<dbReference type="GeneID" id="85466847"/>